<reference evidence="4 5" key="1">
    <citation type="submission" date="2011-02" db="EMBL/GenBank/DDBJ databases">
        <title>The Genome Sequence of Sphaeroforma arctica JP610.</title>
        <authorList>
            <consortium name="The Broad Institute Genome Sequencing Platform"/>
            <person name="Russ C."/>
            <person name="Cuomo C."/>
            <person name="Young S.K."/>
            <person name="Zeng Q."/>
            <person name="Gargeya S."/>
            <person name="Alvarado L."/>
            <person name="Berlin A."/>
            <person name="Chapman S.B."/>
            <person name="Chen Z."/>
            <person name="Freedman E."/>
            <person name="Gellesch M."/>
            <person name="Goldberg J."/>
            <person name="Griggs A."/>
            <person name="Gujja S."/>
            <person name="Heilman E."/>
            <person name="Heiman D."/>
            <person name="Howarth C."/>
            <person name="Mehta T."/>
            <person name="Neiman D."/>
            <person name="Pearson M."/>
            <person name="Roberts A."/>
            <person name="Saif S."/>
            <person name="Shea T."/>
            <person name="Shenoy N."/>
            <person name="Sisk P."/>
            <person name="Stolte C."/>
            <person name="Sykes S."/>
            <person name="White J."/>
            <person name="Yandava C."/>
            <person name="Burger G."/>
            <person name="Gray M.W."/>
            <person name="Holland P.W.H."/>
            <person name="King N."/>
            <person name="Lang F.B.F."/>
            <person name="Roger A.J."/>
            <person name="Ruiz-Trillo I."/>
            <person name="Haas B."/>
            <person name="Nusbaum C."/>
            <person name="Birren B."/>
        </authorList>
    </citation>
    <scope>NUCLEOTIDE SEQUENCE [LARGE SCALE GENOMIC DNA]</scope>
    <source>
        <strain evidence="4 5">JP610</strain>
    </source>
</reference>
<dbReference type="InterPro" id="IPR002219">
    <property type="entry name" value="PKC_DAG/PE"/>
</dbReference>
<evidence type="ECO:0000256" key="2">
    <source>
        <dbReference type="ARBA" id="ARBA00022833"/>
    </source>
</evidence>
<dbReference type="GeneID" id="25918202"/>
<dbReference type="RefSeq" id="XP_014143687.1">
    <property type="nucleotide sequence ID" value="XM_014288212.1"/>
</dbReference>
<accession>A0A0L0EZ58</accession>
<gene>
    <name evidence="4" type="ORF">SARC_17698</name>
</gene>
<sequence length="65" mass="7266">MCITCSSVVIFGRKCRYCRDVVHKGCRADAPPTCGLPRKYLEYFTELITFPNDHTPRTLVLGTGG</sequence>
<evidence type="ECO:0000256" key="1">
    <source>
        <dbReference type="ARBA" id="ARBA00022723"/>
    </source>
</evidence>
<dbReference type="SUPFAM" id="SSF57889">
    <property type="entry name" value="Cysteine-rich domain"/>
    <property type="match status" value="1"/>
</dbReference>
<feature type="non-terminal residue" evidence="4">
    <location>
        <position position="65"/>
    </location>
</feature>
<dbReference type="InterPro" id="IPR046349">
    <property type="entry name" value="C1-like_sf"/>
</dbReference>
<dbReference type="EMBL" id="KQ253324">
    <property type="protein sequence ID" value="KNC69785.1"/>
    <property type="molecule type" value="Genomic_DNA"/>
</dbReference>
<name>A0A0L0EZ58_9EUKA</name>
<dbReference type="AlphaFoldDB" id="A0A0L0EZ58"/>
<proteinExistence type="predicted"/>
<organism evidence="4 5">
    <name type="scientific">Sphaeroforma arctica JP610</name>
    <dbReference type="NCBI Taxonomy" id="667725"/>
    <lineage>
        <taxon>Eukaryota</taxon>
        <taxon>Ichthyosporea</taxon>
        <taxon>Ichthyophonida</taxon>
        <taxon>Sphaeroforma</taxon>
    </lineage>
</organism>
<protein>
    <recommendedName>
        <fullName evidence="3">Phorbol-ester/DAG-type domain-containing protein</fullName>
    </recommendedName>
</protein>
<dbReference type="Proteomes" id="UP000054560">
    <property type="component" value="Unassembled WGS sequence"/>
</dbReference>
<dbReference type="PROSITE" id="PS50081">
    <property type="entry name" value="ZF_DAG_PE_2"/>
    <property type="match status" value="1"/>
</dbReference>
<keyword evidence="5" id="KW-1185">Reference proteome</keyword>
<feature type="domain" description="Phorbol-ester/DAG-type" evidence="3">
    <location>
        <begin position="1"/>
        <end position="34"/>
    </location>
</feature>
<dbReference type="GO" id="GO:0046872">
    <property type="term" value="F:metal ion binding"/>
    <property type="evidence" value="ECO:0007669"/>
    <property type="project" value="UniProtKB-KW"/>
</dbReference>
<evidence type="ECO:0000313" key="5">
    <source>
        <dbReference type="Proteomes" id="UP000054560"/>
    </source>
</evidence>
<keyword evidence="2" id="KW-0862">Zinc</keyword>
<evidence type="ECO:0000313" key="4">
    <source>
        <dbReference type="EMBL" id="KNC69785.1"/>
    </source>
</evidence>
<evidence type="ECO:0000259" key="3">
    <source>
        <dbReference type="PROSITE" id="PS50081"/>
    </source>
</evidence>
<keyword evidence="1" id="KW-0479">Metal-binding</keyword>